<keyword evidence="1" id="KW-0812">Transmembrane</keyword>
<feature type="transmembrane region" description="Helical" evidence="1">
    <location>
        <begin position="473"/>
        <end position="496"/>
    </location>
</feature>
<dbReference type="OrthoDB" id="48469at2759"/>
<feature type="transmembrane region" description="Helical" evidence="1">
    <location>
        <begin position="400"/>
        <end position="423"/>
    </location>
</feature>
<dbReference type="AlphaFoldDB" id="A0A1Z5J729"/>
<comment type="caution">
    <text evidence="2">The sequence shown here is derived from an EMBL/GenBank/DDBJ whole genome shotgun (WGS) entry which is preliminary data.</text>
</comment>
<feature type="transmembrane region" description="Helical" evidence="1">
    <location>
        <begin position="665"/>
        <end position="686"/>
    </location>
</feature>
<feature type="transmembrane region" description="Helical" evidence="1">
    <location>
        <begin position="435"/>
        <end position="453"/>
    </location>
</feature>
<dbReference type="Proteomes" id="UP000198406">
    <property type="component" value="Unassembled WGS sequence"/>
</dbReference>
<protein>
    <submittedName>
        <fullName evidence="2">Uncharacterized protein</fullName>
    </submittedName>
</protein>
<feature type="transmembrane region" description="Helical" evidence="1">
    <location>
        <begin position="797"/>
        <end position="830"/>
    </location>
</feature>
<evidence type="ECO:0000256" key="1">
    <source>
        <dbReference type="SAM" id="Phobius"/>
    </source>
</evidence>
<feature type="transmembrane region" description="Helical" evidence="1">
    <location>
        <begin position="726"/>
        <end position="749"/>
    </location>
</feature>
<dbReference type="InParanoid" id="A0A1Z5J729"/>
<organism evidence="2 3">
    <name type="scientific">Fistulifera solaris</name>
    <name type="common">Oleaginous diatom</name>
    <dbReference type="NCBI Taxonomy" id="1519565"/>
    <lineage>
        <taxon>Eukaryota</taxon>
        <taxon>Sar</taxon>
        <taxon>Stramenopiles</taxon>
        <taxon>Ochrophyta</taxon>
        <taxon>Bacillariophyta</taxon>
        <taxon>Bacillariophyceae</taxon>
        <taxon>Bacillariophycidae</taxon>
        <taxon>Naviculales</taxon>
        <taxon>Naviculaceae</taxon>
        <taxon>Fistulifera</taxon>
    </lineage>
</organism>
<evidence type="ECO:0000313" key="2">
    <source>
        <dbReference type="EMBL" id="GAX09722.1"/>
    </source>
</evidence>
<gene>
    <name evidence="2" type="ORF">FisN_19Lh192</name>
</gene>
<proteinExistence type="predicted"/>
<evidence type="ECO:0000313" key="3">
    <source>
        <dbReference type="Proteomes" id="UP000198406"/>
    </source>
</evidence>
<reference evidence="2 3" key="1">
    <citation type="journal article" date="2015" name="Plant Cell">
        <title>Oil accumulation by the oleaginous diatom Fistulifera solaris as revealed by the genome and transcriptome.</title>
        <authorList>
            <person name="Tanaka T."/>
            <person name="Maeda Y."/>
            <person name="Veluchamy A."/>
            <person name="Tanaka M."/>
            <person name="Abida H."/>
            <person name="Marechal E."/>
            <person name="Bowler C."/>
            <person name="Muto M."/>
            <person name="Sunaga Y."/>
            <person name="Tanaka M."/>
            <person name="Yoshino T."/>
            <person name="Taniguchi T."/>
            <person name="Fukuda Y."/>
            <person name="Nemoto M."/>
            <person name="Matsumoto M."/>
            <person name="Wong P.S."/>
            <person name="Aburatani S."/>
            <person name="Fujibuchi W."/>
        </authorList>
    </citation>
    <scope>NUCLEOTIDE SEQUENCE [LARGE SCALE GENOMIC DNA]</scope>
    <source>
        <strain evidence="2 3">JPCC DA0580</strain>
    </source>
</reference>
<accession>A0A1Z5J729</accession>
<dbReference type="EMBL" id="BDSP01000011">
    <property type="protein sequence ID" value="GAX09722.1"/>
    <property type="molecule type" value="Genomic_DNA"/>
</dbReference>
<name>A0A1Z5J729_FISSO</name>
<sequence>MGVEFLRSIGAGADVKELEYIAALHQTCFPDRPNGSISSRDVQALLTSRYGLMLSHKECIEIVRSLGGGLSQEELQLQEKAYSAGQKMIQKVVHMSQVTTSSLMKKPSDNVHSRLEESQKHIDEELCSPEEYLDLVQITALLLIPVLARAAKIAKENDYNSIMKEENNEEKQDEEPTGWYRKWRHKRRVMKEARQAELAASLLPQPRTILQDVFRIMMKDVDFSDQEEGPLLDVDLVEAILMECGEFERAGDDALKREMVEVAMSSSGRLGIESFVNALTYDLDAWEVGSEDRLSTIFFDVFGEERSIVNEKCRKEKRNDPVADTEIPKEGVFTSMNSVDHSIVDLVVDTHSSVICVCLIWFFYLMTSVTYASIYQSRVAASCLETESKEEFTCLLKAQLWNWFMVAIFLGAFGVVTIVPLSLGNNPNSQGPKQYAIALFVTLLYSVPPYFGVQRYRADTEKPYDDAEQRVNQAYFIFYLYITLGAGIVLATYYLICLFAHLVKGIGQSLFIPSNTVGECRIKKAATRKINAMLMNACVLHVDSEPKKQSLSDSRSSARNGTSSDETMLNFVFRGNESERAGGFMWTWELFQTGALFEKEGIWLPTRMIVFQTAQVGFTIILSLIFFSITGVASVLAGEAQDSLTEDLPTWARQLVPTRKGVELALYPASIAATFTMVLLVVLYIPSSTATLLQYRCGLIPSLGSRYFTKYRRSADTACMNIGNAVYGLIGAGILVFLIVGLFAFLFIWDFSSAFMIKVLAFAIGLTITISMKMLLTNTCRQNFYRAFYRTKPRTSNITTLALETWFIGLGSGVLIGRISQFLFAAVFWVGRIDVPFLSEDVSLYGYAFDYVPTNFIKDLLVHEAHRHPFIERLSQLYLMKFRHQSKFVNDAGTVWRQVFVQYLMPWLRKYRIMRAVRMSQSIEALALQKIHDKEEAKGVVERFGDDVHHLKTTGEGVAIGLVGLAGAATGMVDEAANTTVDILEATAGLVSPPAAVVGYFSRDVAVEQNVLDDQSSPNNVSSS</sequence>
<keyword evidence="1" id="KW-1133">Transmembrane helix</keyword>
<keyword evidence="1" id="KW-0472">Membrane</keyword>
<feature type="transmembrane region" description="Helical" evidence="1">
    <location>
        <begin position="616"/>
        <end position="637"/>
    </location>
</feature>
<feature type="transmembrane region" description="Helical" evidence="1">
    <location>
        <begin position="755"/>
        <end position="776"/>
    </location>
</feature>
<keyword evidence="3" id="KW-1185">Reference proteome</keyword>